<protein>
    <submittedName>
        <fullName evidence="9">Cacna1h protein</fullName>
    </submittedName>
</protein>
<organism evidence="9 10">
    <name type="scientific">Symbiodinium necroappetens</name>
    <dbReference type="NCBI Taxonomy" id="1628268"/>
    <lineage>
        <taxon>Eukaryota</taxon>
        <taxon>Sar</taxon>
        <taxon>Alveolata</taxon>
        <taxon>Dinophyceae</taxon>
        <taxon>Suessiales</taxon>
        <taxon>Symbiodiniaceae</taxon>
        <taxon>Symbiodinium</taxon>
    </lineage>
</organism>
<keyword evidence="4 7" id="KW-1133">Transmembrane helix</keyword>
<dbReference type="PANTHER" id="PTHR46726">
    <property type="entry name" value="TWO PORE CHANNEL 3"/>
    <property type="match status" value="1"/>
</dbReference>
<dbReference type="InterPro" id="IPR018247">
    <property type="entry name" value="EF_Hand_1_Ca_BS"/>
</dbReference>
<dbReference type="Proteomes" id="UP000601435">
    <property type="component" value="Unassembled WGS sequence"/>
</dbReference>
<evidence type="ECO:0000256" key="7">
    <source>
        <dbReference type="SAM" id="Phobius"/>
    </source>
</evidence>
<feature type="region of interest" description="Disordered" evidence="6">
    <location>
        <begin position="34"/>
        <end position="64"/>
    </location>
</feature>
<name>A0A812N620_9DINO</name>
<dbReference type="GO" id="GO:0005509">
    <property type="term" value="F:calcium ion binding"/>
    <property type="evidence" value="ECO:0007669"/>
    <property type="project" value="InterPro"/>
</dbReference>
<gene>
    <name evidence="9" type="primary">Cacna1h</name>
    <name evidence="9" type="ORF">SNEC2469_LOCUS7262</name>
</gene>
<sequence>MQPPTEADGSEPWRGAIRMEARAALQEVLTDIGVPVTGSITHPPSPSRQPDARRTPSAPSQHVRMSLPVNLHRADSISPWGRAATAHQFTRGISEGGAEVMLNDAAIAEALHEWHRHPRKLRSRSTSPTNKKFRKFGQSSGGRFKEFKAPSMPREDQLIRTSRRYMQMANPLLIKELTAPAASRLAAVVESPEFSGFIGAMILANAISIGMQTQHEAETWSLSIPPAFAISEMFFAFVFAVELSLRFAVAGCEFLTGPERNWNLFDTTLILAQVMEQAIFTVVIYQHGTLKGLKYSDLMPDSVVLRALRIFRLLRILRVLRMMHISSELQAIMTAIVKGLRSFIWTLAFMFLVLYAVGVFLTQCVTDYKVARKADGSASEKLQDYFGSLPETMLALFQAITDGQEWREMLEPLIWEISPWMAVPFCMYIAFMAFALLNILTGIFVDSALDNAQEEKRRYLLQEVGLLFREAEKEQITWPDFQAQLRNPHMQQLFAALDVDEEDAAELFHMLDASHDGFIQSDDFLNGCLRLDGPAKAIDLAAFIEESRKVNRTFLEHARFVSQTLGWLVHATEANAQHHSALQTPKE</sequence>
<keyword evidence="10" id="KW-1185">Reference proteome</keyword>
<dbReference type="InterPro" id="IPR002048">
    <property type="entry name" value="EF_hand_dom"/>
</dbReference>
<dbReference type="OrthoDB" id="416199at2759"/>
<dbReference type="GO" id="GO:0005216">
    <property type="term" value="F:monoatomic ion channel activity"/>
    <property type="evidence" value="ECO:0007669"/>
    <property type="project" value="InterPro"/>
</dbReference>
<keyword evidence="2 7" id="KW-0812">Transmembrane</keyword>
<keyword evidence="5 7" id="KW-0472">Membrane</keyword>
<dbReference type="GO" id="GO:0016020">
    <property type="term" value="C:membrane"/>
    <property type="evidence" value="ECO:0007669"/>
    <property type="project" value="UniProtKB-SubCell"/>
</dbReference>
<feature type="region of interest" description="Disordered" evidence="6">
    <location>
        <begin position="117"/>
        <end position="139"/>
    </location>
</feature>
<comment type="caution">
    <text evidence="9">The sequence shown here is derived from an EMBL/GenBank/DDBJ whole genome shotgun (WGS) entry which is preliminary data.</text>
</comment>
<dbReference type="AlphaFoldDB" id="A0A812N620"/>
<evidence type="ECO:0000256" key="5">
    <source>
        <dbReference type="ARBA" id="ARBA00023136"/>
    </source>
</evidence>
<dbReference type="PROSITE" id="PS00018">
    <property type="entry name" value="EF_HAND_1"/>
    <property type="match status" value="1"/>
</dbReference>
<reference evidence="9" key="1">
    <citation type="submission" date="2021-02" db="EMBL/GenBank/DDBJ databases">
        <authorList>
            <person name="Dougan E. K."/>
            <person name="Rhodes N."/>
            <person name="Thang M."/>
            <person name="Chan C."/>
        </authorList>
    </citation>
    <scope>NUCLEOTIDE SEQUENCE</scope>
</reference>
<evidence type="ECO:0000256" key="6">
    <source>
        <dbReference type="SAM" id="MobiDB-lite"/>
    </source>
</evidence>
<dbReference type="SUPFAM" id="SSF47473">
    <property type="entry name" value="EF-hand"/>
    <property type="match status" value="1"/>
</dbReference>
<dbReference type="Pfam" id="PF00520">
    <property type="entry name" value="Ion_trans"/>
    <property type="match status" value="1"/>
</dbReference>
<evidence type="ECO:0000256" key="3">
    <source>
        <dbReference type="ARBA" id="ARBA00022837"/>
    </source>
</evidence>
<evidence type="ECO:0000313" key="10">
    <source>
        <dbReference type="Proteomes" id="UP000601435"/>
    </source>
</evidence>
<keyword evidence="3" id="KW-0106">Calcium</keyword>
<evidence type="ECO:0000256" key="2">
    <source>
        <dbReference type="ARBA" id="ARBA00022692"/>
    </source>
</evidence>
<dbReference type="SUPFAM" id="SSF81324">
    <property type="entry name" value="Voltage-gated potassium channels"/>
    <property type="match status" value="1"/>
</dbReference>
<proteinExistence type="predicted"/>
<evidence type="ECO:0000259" key="8">
    <source>
        <dbReference type="PROSITE" id="PS50222"/>
    </source>
</evidence>
<evidence type="ECO:0000313" key="9">
    <source>
        <dbReference type="EMBL" id="CAE7295666.1"/>
    </source>
</evidence>
<comment type="subcellular location">
    <subcellularLocation>
        <location evidence="1">Membrane</location>
        <topology evidence="1">Multi-pass membrane protein</topology>
    </subcellularLocation>
</comment>
<dbReference type="InterPro" id="IPR005821">
    <property type="entry name" value="Ion_trans_dom"/>
</dbReference>
<dbReference type="EMBL" id="CAJNJA010012387">
    <property type="protein sequence ID" value="CAE7295666.1"/>
    <property type="molecule type" value="Genomic_DNA"/>
</dbReference>
<feature type="transmembrane region" description="Helical" evidence="7">
    <location>
        <begin position="420"/>
        <end position="449"/>
    </location>
</feature>
<evidence type="ECO:0000256" key="1">
    <source>
        <dbReference type="ARBA" id="ARBA00004141"/>
    </source>
</evidence>
<dbReference type="Gene3D" id="1.20.120.350">
    <property type="entry name" value="Voltage-gated potassium channels. Chain C"/>
    <property type="match status" value="1"/>
</dbReference>
<evidence type="ECO:0000256" key="4">
    <source>
        <dbReference type="ARBA" id="ARBA00022989"/>
    </source>
</evidence>
<dbReference type="InterPro" id="IPR011992">
    <property type="entry name" value="EF-hand-dom_pair"/>
</dbReference>
<feature type="domain" description="EF-hand" evidence="8">
    <location>
        <begin position="499"/>
        <end position="534"/>
    </location>
</feature>
<dbReference type="Gene3D" id="1.10.287.70">
    <property type="match status" value="1"/>
</dbReference>
<feature type="transmembrane region" description="Helical" evidence="7">
    <location>
        <begin position="343"/>
        <end position="361"/>
    </location>
</feature>
<dbReference type="PROSITE" id="PS50222">
    <property type="entry name" value="EF_HAND_2"/>
    <property type="match status" value="1"/>
</dbReference>
<dbReference type="Gene3D" id="1.10.238.10">
    <property type="entry name" value="EF-hand"/>
    <property type="match status" value="1"/>
</dbReference>
<dbReference type="PANTHER" id="PTHR46726:SF1">
    <property type="entry name" value="TWO-PORE CALCIUM CHANNEL 3"/>
    <property type="match status" value="1"/>
</dbReference>
<accession>A0A812N620</accession>
<dbReference type="InterPro" id="IPR027359">
    <property type="entry name" value="Volt_channel_dom_sf"/>
</dbReference>